<dbReference type="InterPro" id="IPR045275">
    <property type="entry name" value="MscS_archaea/bacteria_type"/>
</dbReference>
<keyword evidence="3 5" id="KW-1133">Transmembrane helix</keyword>
<sequence length="181" mass="20961">MSSFWSTLPVDSQWVLMHLAYSVVLLALGVLVSRFLNGIFAKLFVLLESRRRVSRAYLAILRRVTGWFLWLLVAVVLLRLWGLDVSAIWTTFVSMLAVIGVGLLAVWTMVSNVTARFFIWFWRPLQMGQRIEIFPEGLSGEVIEENLMFTELRQEDGRVVVIPNNLFFQRVVRREPLEDKS</sequence>
<keyword evidence="2 5" id="KW-0812">Transmembrane</keyword>
<dbReference type="GO" id="GO:0005886">
    <property type="term" value="C:plasma membrane"/>
    <property type="evidence" value="ECO:0007669"/>
    <property type="project" value="UniProtKB-SubCell"/>
</dbReference>
<comment type="subcellular location">
    <subcellularLocation>
        <location evidence="5">Cell inner membrane</location>
        <topology evidence="5">Multi-pass membrane protein</topology>
    </subcellularLocation>
    <subcellularLocation>
        <location evidence="1">Membrane</location>
    </subcellularLocation>
</comment>
<accession>A0A059ZZA9</accession>
<keyword evidence="5" id="KW-0997">Cell inner membrane</keyword>
<evidence type="ECO:0000256" key="4">
    <source>
        <dbReference type="ARBA" id="ARBA00023136"/>
    </source>
</evidence>
<evidence type="ECO:0000313" key="7">
    <source>
        <dbReference type="EMBL" id="AIA55346.1"/>
    </source>
</evidence>
<gene>
    <name evidence="7" type="ORF">Acaty_c1480</name>
</gene>
<dbReference type="RefSeq" id="WP_004872344.1">
    <property type="nucleotide sequence ID" value="NZ_CP005986.1"/>
</dbReference>
<proteinExistence type="inferred from homology"/>
<dbReference type="Gene3D" id="2.30.30.60">
    <property type="match status" value="1"/>
</dbReference>
<dbReference type="GO" id="GO:0008381">
    <property type="term" value="F:mechanosensitive monoatomic ion channel activity"/>
    <property type="evidence" value="ECO:0007669"/>
    <property type="project" value="InterPro"/>
</dbReference>
<protein>
    <recommendedName>
        <fullName evidence="5">Small-conductance mechanosensitive channel</fullName>
    </recommendedName>
</protein>
<evidence type="ECO:0000313" key="8">
    <source>
        <dbReference type="Proteomes" id="UP000005522"/>
    </source>
</evidence>
<dbReference type="PANTHER" id="PTHR30221">
    <property type="entry name" value="SMALL-CONDUCTANCE MECHANOSENSITIVE CHANNEL"/>
    <property type="match status" value="1"/>
</dbReference>
<dbReference type="KEGG" id="acz:Acaty_c1480"/>
<evidence type="ECO:0000256" key="2">
    <source>
        <dbReference type="ARBA" id="ARBA00022692"/>
    </source>
</evidence>
<dbReference type="GeneID" id="92931679"/>
<evidence type="ECO:0000256" key="5">
    <source>
        <dbReference type="RuleBase" id="RU369025"/>
    </source>
</evidence>
<feature type="transmembrane region" description="Helical" evidence="5">
    <location>
        <begin position="20"/>
        <end position="47"/>
    </location>
</feature>
<evidence type="ECO:0000256" key="1">
    <source>
        <dbReference type="ARBA" id="ARBA00004370"/>
    </source>
</evidence>
<dbReference type="Pfam" id="PF00924">
    <property type="entry name" value="MS_channel_2nd"/>
    <property type="match status" value="1"/>
</dbReference>
<evidence type="ECO:0000256" key="3">
    <source>
        <dbReference type="ARBA" id="ARBA00022989"/>
    </source>
</evidence>
<dbReference type="Gene3D" id="1.10.287.1260">
    <property type="match status" value="1"/>
</dbReference>
<dbReference type="Proteomes" id="UP000005522">
    <property type="component" value="Chromosome"/>
</dbReference>
<dbReference type="AlphaFoldDB" id="A0A059ZZA9"/>
<keyword evidence="5" id="KW-0406">Ion transport</keyword>
<comment type="similarity">
    <text evidence="5">Belongs to the MscS (TC 1.A.23) family.</text>
</comment>
<comment type="caution">
    <text evidence="5">Lacks conserved residue(s) required for the propagation of feature annotation.</text>
</comment>
<keyword evidence="5" id="KW-1003">Cell membrane</keyword>
<dbReference type="EMBL" id="CP005986">
    <property type="protein sequence ID" value="AIA55346.1"/>
    <property type="molecule type" value="Genomic_DNA"/>
</dbReference>
<name>A0A059ZZA9_ACICK</name>
<comment type="function">
    <text evidence="5">Mechanosensitive channel that participates in the regulation of osmotic pressure changes within the cell, opening in response to stretch forces in the membrane lipid bilayer, without the need for other proteins. Contributes to normal resistance to hypoosmotic shock. Forms an ion channel of 1.0 nanosiemens conductance with a slight preference for anions.</text>
</comment>
<keyword evidence="4 5" id="KW-0472">Membrane</keyword>
<feature type="transmembrane region" description="Helical" evidence="5">
    <location>
        <begin position="87"/>
        <end position="110"/>
    </location>
</feature>
<comment type="subunit">
    <text evidence="5">Homoheptamer.</text>
</comment>
<feature type="domain" description="Mechanosensitive ion channel MscS" evidence="6">
    <location>
        <begin position="109"/>
        <end position="170"/>
    </location>
</feature>
<dbReference type="SUPFAM" id="SSF50182">
    <property type="entry name" value="Sm-like ribonucleoproteins"/>
    <property type="match status" value="1"/>
</dbReference>
<keyword evidence="5" id="KW-0813">Transport</keyword>
<keyword evidence="5" id="KW-0407">Ion channel</keyword>
<dbReference type="PANTHER" id="PTHR30221:SF8">
    <property type="entry name" value="SMALL-CONDUCTANCE MECHANOSENSITIVE CHANNEL"/>
    <property type="match status" value="1"/>
</dbReference>
<dbReference type="HOGENOM" id="CLU_098917_0_0_6"/>
<evidence type="ECO:0000259" key="6">
    <source>
        <dbReference type="Pfam" id="PF00924"/>
    </source>
</evidence>
<reference evidence="7 8" key="1">
    <citation type="journal article" date="2009" name="J. Bacteriol.">
        <title>Draft genome sequence of the extremely acidophilic bacterium Acidithiobacillus caldus ATCC 51756 reveals metabolic versatility in the genus Acidithiobacillus.</title>
        <authorList>
            <person name="Valdes J."/>
            <person name="Quatrini R."/>
            <person name="Hallberg K."/>
            <person name="Dopson M."/>
            <person name="Valenzuela P.D."/>
            <person name="Holmes D.S."/>
        </authorList>
    </citation>
    <scope>NUCLEOTIDE SEQUENCE [LARGE SCALE GENOMIC DNA]</scope>
    <source>
        <strain evidence="8">ATCC 51756 / DSM 8584 / KU</strain>
    </source>
</reference>
<dbReference type="InterPro" id="IPR010920">
    <property type="entry name" value="LSM_dom_sf"/>
</dbReference>
<dbReference type="InterPro" id="IPR023408">
    <property type="entry name" value="MscS_beta-dom_sf"/>
</dbReference>
<feature type="transmembrane region" description="Helical" evidence="5">
    <location>
        <begin position="59"/>
        <end position="81"/>
    </location>
</feature>
<dbReference type="eggNOG" id="COG0668">
    <property type="taxonomic scope" value="Bacteria"/>
</dbReference>
<organism evidence="7 8">
    <name type="scientific">Acidithiobacillus caldus (strain ATCC 51756 / DSM 8584 / KU)</name>
    <dbReference type="NCBI Taxonomy" id="637389"/>
    <lineage>
        <taxon>Bacteria</taxon>
        <taxon>Pseudomonadati</taxon>
        <taxon>Pseudomonadota</taxon>
        <taxon>Acidithiobacillia</taxon>
        <taxon>Acidithiobacillales</taxon>
        <taxon>Acidithiobacillaceae</taxon>
        <taxon>Acidithiobacillus</taxon>
    </lineage>
</organism>
<dbReference type="InterPro" id="IPR006685">
    <property type="entry name" value="MscS_channel_2nd"/>
</dbReference>